<dbReference type="Proteomes" id="UP001374584">
    <property type="component" value="Unassembled WGS sequence"/>
</dbReference>
<feature type="region of interest" description="Disordered" evidence="1">
    <location>
        <begin position="94"/>
        <end position="144"/>
    </location>
</feature>
<protein>
    <submittedName>
        <fullName evidence="2">Uncharacterized protein</fullName>
    </submittedName>
</protein>
<organism evidence="2 3">
    <name type="scientific">Phaseolus coccineus</name>
    <name type="common">Scarlet runner bean</name>
    <name type="synonym">Phaseolus multiflorus</name>
    <dbReference type="NCBI Taxonomy" id="3886"/>
    <lineage>
        <taxon>Eukaryota</taxon>
        <taxon>Viridiplantae</taxon>
        <taxon>Streptophyta</taxon>
        <taxon>Embryophyta</taxon>
        <taxon>Tracheophyta</taxon>
        <taxon>Spermatophyta</taxon>
        <taxon>Magnoliopsida</taxon>
        <taxon>eudicotyledons</taxon>
        <taxon>Gunneridae</taxon>
        <taxon>Pentapetalae</taxon>
        <taxon>rosids</taxon>
        <taxon>fabids</taxon>
        <taxon>Fabales</taxon>
        <taxon>Fabaceae</taxon>
        <taxon>Papilionoideae</taxon>
        <taxon>50 kb inversion clade</taxon>
        <taxon>NPAAA clade</taxon>
        <taxon>indigoferoid/millettioid clade</taxon>
        <taxon>Phaseoleae</taxon>
        <taxon>Phaseolus</taxon>
    </lineage>
</organism>
<evidence type="ECO:0000313" key="3">
    <source>
        <dbReference type="Proteomes" id="UP001374584"/>
    </source>
</evidence>
<dbReference type="AlphaFoldDB" id="A0AAN9N161"/>
<reference evidence="2 3" key="1">
    <citation type="submission" date="2024-01" db="EMBL/GenBank/DDBJ databases">
        <title>The genomes of 5 underutilized Papilionoideae crops provide insights into root nodulation and disease resistanc.</title>
        <authorList>
            <person name="Jiang F."/>
        </authorList>
    </citation>
    <scope>NUCLEOTIDE SEQUENCE [LARGE SCALE GENOMIC DNA]</scope>
    <source>
        <strain evidence="2">JINMINGXINNONG_FW02</strain>
        <tissue evidence="2">Leaves</tissue>
    </source>
</reference>
<proteinExistence type="predicted"/>
<dbReference type="PANTHER" id="PTHR36757">
    <property type="entry name" value="BNAANNG22500D PROTEIN"/>
    <property type="match status" value="1"/>
</dbReference>
<dbReference type="PANTHER" id="PTHR36757:SF1">
    <property type="entry name" value="GENOME ASSEMBLY, CHROMOSOME: A04"/>
    <property type="match status" value="1"/>
</dbReference>
<evidence type="ECO:0000256" key="1">
    <source>
        <dbReference type="SAM" id="MobiDB-lite"/>
    </source>
</evidence>
<comment type="caution">
    <text evidence="2">The sequence shown here is derived from an EMBL/GenBank/DDBJ whole genome shotgun (WGS) entry which is preliminary data.</text>
</comment>
<name>A0AAN9N161_PHACN</name>
<accession>A0AAN9N161</accession>
<sequence>MVVELCSENCGVSSMSPRISFSHDFSQSDFIPVEKHPLRSNSSGLSSSIDFNFCVQESLELESSSADELFSHGVILPTQIKKKSLNNALLKQKNQQLAPPSQPQLPPSKAIRDNAPSTTRKSSKKESHKDSKDLNEEADEKHSSKSFWRFKRSSSCGSGYGRSLCPLPLLSRSNSTGSSPSVKRIPLSKEGHHVKQNSQKRSSSISKSHSLASHNHPKPPLKRSHGSYANGVRVSPVLNVPSAHLFGFGSIFSNNRDKSKKK</sequence>
<keyword evidence="3" id="KW-1185">Reference proteome</keyword>
<gene>
    <name evidence="2" type="ORF">VNO80_13542</name>
</gene>
<feature type="region of interest" description="Disordered" evidence="1">
    <location>
        <begin position="170"/>
        <end position="228"/>
    </location>
</feature>
<evidence type="ECO:0000313" key="2">
    <source>
        <dbReference type="EMBL" id="KAK7364800.1"/>
    </source>
</evidence>
<feature type="compositionally biased region" description="Low complexity" evidence="1">
    <location>
        <begin position="199"/>
        <end position="213"/>
    </location>
</feature>
<dbReference type="EMBL" id="JAYMYR010000005">
    <property type="protein sequence ID" value="KAK7364800.1"/>
    <property type="molecule type" value="Genomic_DNA"/>
</dbReference>
<feature type="compositionally biased region" description="Basic and acidic residues" evidence="1">
    <location>
        <begin position="124"/>
        <end position="143"/>
    </location>
</feature>
<feature type="compositionally biased region" description="Basic residues" evidence="1">
    <location>
        <begin position="215"/>
        <end position="225"/>
    </location>
</feature>